<name>A0A815DA93_9BILA</name>
<dbReference type="Proteomes" id="UP000681722">
    <property type="component" value="Unassembled WGS sequence"/>
</dbReference>
<dbReference type="AlphaFoldDB" id="A0A815DA93"/>
<dbReference type="PANTHER" id="PTHR43709">
    <property type="entry name" value="ACONITATE ISOMERASE-RELATED"/>
    <property type="match status" value="1"/>
</dbReference>
<feature type="non-terminal residue" evidence="4">
    <location>
        <position position="1"/>
    </location>
</feature>
<evidence type="ECO:0000256" key="3">
    <source>
        <dbReference type="SAM" id="MobiDB-lite"/>
    </source>
</evidence>
<protein>
    <submittedName>
        <fullName evidence="4">Uncharacterized protein</fullName>
    </submittedName>
</protein>
<proteinExistence type="inferred from homology"/>
<evidence type="ECO:0000313" key="4">
    <source>
        <dbReference type="EMBL" id="CAF1294330.1"/>
    </source>
</evidence>
<dbReference type="Proteomes" id="UP000663829">
    <property type="component" value="Unassembled WGS sequence"/>
</dbReference>
<dbReference type="GO" id="GO:0016853">
    <property type="term" value="F:isomerase activity"/>
    <property type="evidence" value="ECO:0007669"/>
    <property type="project" value="UniProtKB-KW"/>
</dbReference>
<reference evidence="4" key="1">
    <citation type="submission" date="2021-02" db="EMBL/GenBank/DDBJ databases">
        <authorList>
            <person name="Nowell W R."/>
        </authorList>
    </citation>
    <scope>NUCLEOTIDE SEQUENCE</scope>
</reference>
<feature type="compositionally biased region" description="Low complexity" evidence="3">
    <location>
        <begin position="21"/>
        <end position="34"/>
    </location>
</feature>
<evidence type="ECO:0000313" key="6">
    <source>
        <dbReference type="Proteomes" id="UP000663829"/>
    </source>
</evidence>
<dbReference type="SUPFAM" id="SSF54506">
    <property type="entry name" value="Diaminopimelate epimerase-like"/>
    <property type="match status" value="1"/>
</dbReference>
<dbReference type="EMBL" id="CAJOBC010034255">
    <property type="protein sequence ID" value="CAF4105901.1"/>
    <property type="molecule type" value="Genomic_DNA"/>
</dbReference>
<dbReference type="Gene3D" id="3.10.310.10">
    <property type="entry name" value="Diaminopimelate Epimerase, Chain A, domain 1"/>
    <property type="match status" value="1"/>
</dbReference>
<accession>A0A815DA93</accession>
<dbReference type="Pfam" id="PF04303">
    <property type="entry name" value="PrpF"/>
    <property type="match status" value="1"/>
</dbReference>
<organism evidence="4 6">
    <name type="scientific">Didymodactylos carnosus</name>
    <dbReference type="NCBI Taxonomy" id="1234261"/>
    <lineage>
        <taxon>Eukaryota</taxon>
        <taxon>Metazoa</taxon>
        <taxon>Spiralia</taxon>
        <taxon>Gnathifera</taxon>
        <taxon>Rotifera</taxon>
        <taxon>Eurotatoria</taxon>
        <taxon>Bdelloidea</taxon>
        <taxon>Philodinida</taxon>
        <taxon>Philodinidae</taxon>
        <taxon>Didymodactylos</taxon>
    </lineage>
</organism>
<dbReference type="OrthoDB" id="10267539at2759"/>
<feature type="region of interest" description="Disordered" evidence="3">
    <location>
        <begin position="19"/>
        <end position="58"/>
    </location>
</feature>
<dbReference type="InterPro" id="IPR007400">
    <property type="entry name" value="PrpF-like"/>
</dbReference>
<sequence length="289" mass="32737">MDQYKPTMITAPLVGSAVLHPTSSMTNPTSPSTPAKWNRDDVSNNSDSITQQNTHYQQRTRLLNSINTPIKRIRTNPQEQDGRFAQPPQNYLAQQKQARTTTYNEMDAQQTSSAARRFATTRYPFSPFSIIFMDEVRDKTVVEDLIKHAFEKLNFELKTVAYRRGRTENNECHILVFRENTESFAFLRKESYKSELTLMDGMNQQLKIKAAWMRGGTSKGLFFHEHDLPINSTEREAIFLAAIGSPDPYGKQLNGVGGATSSTSKIVIIAPSQDTNFDVNYTFGHIAIQ</sequence>
<feature type="compositionally biased region" description="Polar residues" evidence="3">
    <location>
        <begin position="43"/>
        <end position="58"/>
    </location>
</feature>
<dbReference type="PANTHER" id="PTHR43709:SF2">
    <property type="entry name" value="DUF453 DOMAIN PROTEIN (AFU_ORTHOLOGUE AFUA_6G00360)"/>
    <property type="match status" value="1"/>
</dbReference>
<keyword evidence="6" id="KW-1185">Reference proteome</keyword>
<comment type="caution">
    <text evidence="4">The sequence shown here is derived from an EMBL/GenBank/DDBJ whole genome shotgun (WGS) entry which is preliminary data.</text>
</comment>
<comment type="similarity">
    <text evidence="1">Belongs to the PrpF family.</text>
</comment>
<evidence type="ECO:0000256" key="2">
    <source>
        <dbReference type="ARBA" id="ARBA00023235"/>
    </source>
</evidence>
<evidence type="ECO:0000313" key="5">
    <source>
        <dbReference type="EMBL" id="CAF4105901.1"/>
    </source>
</evidence>
<keyword evidence="2" id="KW-0413">Isomerase</keyword>
<gene>
    <name evidence="4" type="ORF">GPM918_LOCUS28199</name>
    <name evidence="5" type="ORF">SRO942_LOCUS28674</name>
</gene>
<dbReference type="EMBL" id="CAJNOQ010012194">
    <property type="protein sequence ID" value="CAF1294330.1"/>
    <property type="molecule type" value="Genomic_DNA"/>
</dbReference>
<evidence type="ECO:0000256" key="1">
    <source>
        <dbReference type="ARBA" id="ARBA00007673"/>
    </source>
</evidence>